<name>A0A939JU49_9HYPH</name>
<dbReference type="Proteomes" id="UP000664122">
    <property type="component" value="Unassembled WGS sequence"/>
</dbReference>
<dbReference type="Pfam" id="PF10984">
    <property type="entry name" value="DUF2794"/>
    <property type="match status" value="1"/>
</dbReference>
<reference evidence="1" key="1">
    <citation type="submission" date="2021-03" db="EMBL/GenBank/DDBJ databases">
        <title>Whole genome sequence of Jiella sp. CQZ9-1.</title>
        <authorList>
            <person name="Tuo L."/>
        </authorList>
    </citation>
    <scope>NUCLEOTIDE SEQUENCE</scope>
    <source>
        <strain evidence="1">CQZ9-1</strain>
    </source>
</reference>
<evidence type="ECO:0000313" key="2">
    <source>
        <dbReference type="Proteomes" id="UP000664122"/>
    </source>
</evidence>
<protein>
    <submittedName>
        <fullName evidence="1">DUF2794 domain-containing protein</fullName>
    </submittedName>
</protein>
<organism evidence="1 2">
    <name type="scientific">Jiella flava</name>
    <dbReference type="NCBI Taxonomy" id="2816857"/>
    <lineage>
        <taxon>Bacteria</taxon>
        <taxon>Pseudomonadati</taxon>
        <taxon>Pseudomonadota</taxon>
        <taxon>Alphaproteobacteria</taxon>
        <taxon>Hyphomicrobiales</taxon>
        <taxon>Aurantimonadaceae</taxon>
        <taxon>Jiella</taxon>
    </lineage>
</organism>
<evidence type="ECO:0000313" key="1">
    <source>
        <dbReference type="EMBL" id="MBO0661054.1"/>
    </source>
</evidence>
<keyword evidence="2" id="KW-1185">Reference proteome</keyword>
<dbReference type="EMBL" id="JAFMPP010000001">
    <property type="protein sequence ID" value="MBO0661054.1"/>
    <property type="molecule type" value="Genomic_DNA"/>
</dbReference>
<gene>
    <name evidence="1" type="ORF">J1C48_00570</name>
</gene>
<dbReference type="InterPro" id="IPR021252">
    <property type="entry name" value="DUF2794"/>
</dbReference>
<accession>A0A939JU49</accession>
<dbReference type="AlphaFoldDB" id="A0A939JU49"/>
<sequence length="147" mass="16456">MSPYRHGRTSFATVHCHGGTRAILTQSLANGGASADLLAFPNTQQQTSVVSFDRRELSEILKVYGRMVASGEWRDYAIDMLKDRAVFSIFRRSSEMPLYRIVKDPKLSRRQGAYQVVAAGGQVLKRGHDLTAVLRVFDRQIRLADNG</sequence>
<proteinExistence type="predicted"/>
<comment type="caution">
    <text evidence="1">The sequence shown here is derived from an EMBL/GenBank/DDBJ whole genome shotgun (WGS) entry which is preliminary data.</text>
</comment>